<dbReference type="GO" id="GO:0004066">
    <property type="term" value="F:asparagine synthase (glutamine-hydrolyzing) activity"/>
    <property type="evidence" value="ECO:0007669"/>
    <property type="project" value="UniProtKB-EC"/>
</dbReference>
<dbReference type="GO" id="GO:0005524">
    <property type="term" value="F:ATP binding"/>
    <property type="evidence" value="ECO:0007669"/>
    <property type="project" value="UniProtKB-KW"/>
</dbReference>
<keyword evidence="11" id="KW-0436">Ligase</keyword>
<evidence type="ECO:0000313" key="12">
    <source>
        <dbReference type="Proteomes" id="UP000001208"/>
    </source>
</evidence>
<gene>
    <name evidence="11" type="ordered locus">Ctha_0361</name>
</gene>
<feature type="domain" description="Glutamine amidotransferase type-2" evidence="10">
    <location>
        <begin position="2"/>
        <end position="211"/>
    </location>
</feature>
<dbReference type="STRING" id="517418.Ctha_0361"/>
<evidence type="ECO:0000256" key="9">
    <source>
        <dbReference type="PIRSR" id="PIRSR001589-2"/>
    </source>
</evidence>
<dbReference type="RefSeq" id="WP_012498916.1">
    <property type="nucleotide sequence ID" value="NC_011026.1"/>
</dbReference>
<dbReference type="EMBL" id="CP001100">
    <property type="protein sequence ID" value="ACF12832.1"/>
    <property type="molecule type" value="Genomic_DNA"/>
</dbReference>
<evidence type="ECO:0000256" key="5">
    <source>
        <dbReference type="ARBA" id="ARBA00022840"/>
    </source>
</evidence>
<feature type="binding site" evidence="9">
    <location>
        <position position="98"/>
    </location>
    <ligand>
        <name>L-glutamine</name>
        <dbReference type="ChEBI" id="CHEBI:58359"/>
    </ligand>
</feature>
<dbReference type="GO" id="GO:0006529">
    <property type="term" value="P:asparagine biosynthetic process"/>
    <property type="evidence" value="ECO:0007669"/>
    <property type="project" value="UniProtKB-KW"/>
</dbReference>
<dbReference type="Gene3D" id="3.40.50.620">
    <property type="entry name" value="HUPs"/>
    <property type="match status" value="1"/>
</dbReference>
<protein>
    <recommendedName>
        <fullName evidence="3">asparagine synthase (glutamine-hydrolyzing)</fullName>
        <ecNumber evidence="3">6.3.5.4</ecNumber>
    </recommendedName>
</protein>
<dbReference type="KEGG" id="cts:Ctha_0361"/>
<evidence type="ECO:0000256" key="1">
    <source>
        <dbReference type="ARBA" id="ARBA00005187"/>
    </source>
</evidence>
<dbReference type="InterPro" id="IPR051786">
    <property type="entry name" value="ASN_synthetase/amidase"/>
</dbReference>
<dbReference type="InterPro" id="IPR017932">
    <property type="entry name" value="GATase_2_dom"/>
</dbReference>
<dbReference type="HOGENOM" id="CLU_014658_3_1_10"/>
<dbReference type="EC" id="6.3.5.4" evidence="3"/>
<dbReference type="InterPro" id="IPR001962">
    <property type="entry name" value="Asn_synthase"/>
</dbReference>
<comment type="catalytic activity">
    <reaction evidence="7">
        <text>L-aspartate + L-glutamine + ATP + H2O = L-asparagine + L-glutamate + AMP + diphosphate + H(+)</text>
        <dbReference type="Rhea" id="RHEA:12228"/>
        <dbReference type="ChEBI" id="CHEBI:15377"/>
        <dbReference type="ChEBI" id="CHEBI:15378"/>
        <dbReference type="ChEBI" id="CHEBI:29985"/>
        <dbReference type="ChEBI" id="CHEBI:29991"/>
        <dbReference type="ChEBI" id="CHEBI:30616"/>
        <dbReference type="ChEBI" id="CHEBI:33019"/>
        <dbReference type="ChEBI" id="CHEBI:58048"/>
        <dbReference type="ChEBI" id="CHEBI:58359"/>
        <dbReference type="ChEBI" id="CHEBI:456215"/>
        <dbReference type="EC" id="6.3.5.4"/>
    </reaction>
</comment>
<dbReference type="AlphaFoldDB" id="B3QU34"/>
<dbReference type="Pfam" id="PF00733">
    <property type="entry name" value="Asn_synthase"/>
    <property type="match status" value="1"/>
</dbReference>
<dbReference type="CDD" id="cd01991">
    <property type="entry name" value="Asn_synthase_B_C"/>
    <property type="match status" value="1"/>
</dbReference>
<keyword evidence="8" id="KW-0028">Amino-acid biosynthesis</keyword>
<dbReference type="PANTHER" id="PTHR43284">
    <property type="entry name" value="ASPARAGINE SYNTHETASE (GLUTAMINE-HYDROLYZING)"/>
    <property type="match status" value="1"/>
</dbReference>
<evidence type="ECO:0000256" key="3">
    <source>
        <dbReference type="ARBA" id="ARBA00012737"/>
    </source>
</evidence>
<comment type="pathway">
    <text evidence="1">Amino-acid biosynthesis; L-asparagine biosynthesis; L-asparagine from L-aspartate (L-Gln route): step 1/1.</text>
</comment>
<dbReference type="NCBIfam" id="TIGR01536">
    <property type="entry name" value="asn_synth_AEB"/>
    <property type="match status" value="1"/>
</dbReference>
<dbReference type="InterPro" id="IPR014729">
    <property type="entry name" value="Rossmann-like_a/b/a_fold"/>
</dbReference>
<evidence type="ECO:0000256" key="7">
    <source>
        <dbReference type="ARBA" id="ARBA00048741"/>
    </source>
</evidence>
<feature type="binding site" evidence="9">
    <location>
        <position position="291"/>
    </location>
    <ligand>
        <name>ATP</name>
        <dbReference type="ChEBI" id="CHEBI:30616"/>
    </ligand>
</feature>
<dbReference type="OrthoDB" id="9763290at2"/>
<dbReference type="PANTHER" id="PTHR43284:SF1">
    <property type="entry name" value="ASPARAGINE SYNTHETASE"/>
    <property type="match status" value="1"/>
</dbReference>
<evidence type="ECO:0000256" key="4">
    <source>
        <dbReference type="ARBA" id="ARBA00022741"/>
    </source>
</evidence>
<dbReference type="InterPro" id="IPR029055">
    <property type="entry name" value="Ntn_hydrolases_N"/>
</dbReference>
<feature type="active site" description="For GATase activity" evidence="8">
    <location>
        <position position="2"/>
    </location>
</feature>
<sequence length="641" mass="71780">MCGIAGIITGGNPEILQKMVDIQAHRGPDDAGLQWFESANAGLAQRRLSILDLTNAGHQPMKNARGNRWITFNGEIYNYRELRAELQTKGYQFKSNSDTEVILAAYDEWGASAVNRFNGMFAFAIYDTDTRELFLARDHLGIKPLYYAQLGETLLFASEAKALFEYPAMKKEIEPDAVVSAIMLLWVPEPKTGFKNVFKLPAGHYAIFKNGKLSIQEYWDIPIPETTPTLTPALEAESTAKLVELLEQTIARQMISDVPVGAFLSGGLDSSLIVALMRKAAPGAKLSTYTIAFTEADKKMEAMPDDAMYARRVAKEFGTEHHELCIEPDSNKHLQKILWHLDDPVADGAAINTYLISKQAKDNGTTVLLNGMGGDEVFGGYRKHFASLMIERYQKIPTPLRKGLIEPTVNAMPVAIGGKGIILTRWAKRFLGSASISPLNAYIYGFNYHKPDGLKQILAEHLFQTDFENLYPVRRYFELAERVKHLPLLQKMTYLDTKLFLTGINLLYSDKAMMAASVEGRPPLIDKEIVEFAAYLPSELKIKGREQKYLLKKAAESYLPNDIIYRPKAPFGTPLRAWMKTGLKSQMETLFSNNDFPHNHYLQNAYVLNLLEAHASGKTDNAHALWGAFGVANWINQNEPA</sequence>
<dbReference type="SUPFAM" id="SSF52402">
    <property type="entry name" value="Adenine nucleotide alpha hydrolases-like"/>
    <property type="match status" value="1"/>
</dbReference>
<evidence type="ECO:0000256" key="8">
    <source>
        <dbReference type="PIRSR" id="PIRSR001589-1"/>
    </source>
</evidence>
<keyword evidence="12" id="KW-1185">Reference proteome</keyword>
<dbReference type="InterPro" id="IPR033738">
    <property type="entry name" value="AsnB_N"/>
</dbReference>
<evidence type="ECO:0000313" key="11">
    <source>
        <dbReference type="EMBL" id="ACF12832.1"/>
    </source>
</evidence>
<name>B3QU34_CHLT3</name>
<comment type="similarity">
    <text evidence="2">Belongs to the asparagine synthetase family.</text>
</comment>
<keyword evidence="5 9" id="KW-0067">ATP-binding</keyword>
<dbReference type="Proteomes" id="UP000001208">
    <property type="component" value="Chromosome"/>
</dbReference>
<accession>B3QU34</accession>
<dbReference type="PROSITE" id="PS51278">
    <property type="entry name" value="GATASE_TYPE_2"/>
    <property type="match status" value="1"/>
</dbReference>
<proteinExistence type="inferred from homology"/>
<dbReference type="Pfam" id="PF13537">
    <property type="entry name" value="GATase_7"/>
    <property type="match status" value="1"/>
</dbReference>
<evidence type="ECO:0000259" key="10">
    <source>
        <dbReference type="PROSITE" id="PS51278"/>
    </source>
</evidence>
<reference evidence="11 12" key="1">
    <citation type="submission" date="2008-06" db="EMBL/GenBank/DDBJ databases">
        <title>Complete sequence of Chloroherpeton thalassium ATCC 35110.</title>
        <authorList>
            <consortium name="US DOE Joint Genome Institute"/>
            <person name="Lucas S."/>
            <person name="Copeland A."/>
            <person name="Lapidus A."/>
            <person name="Glavina del Rio T."/>
            <person name="Dalin E."/>
            <person name="Tice H."/>
            <person name="Bruce D."/>
            <person name="Goodwin L."/>
            <person name="Pitluck S."/>
            <person name="Schmutz J."/>
            <person name="Larimer F."/>
            <person name="Land M."/>
            <person name="Hauser L."/>
            <person name="Kyrpides N."/>
            <person name="Mikhailova N."/>
            <person name="Liu Z."/>
            <person name="Li T."/>
            <person name="Zhao F."/>
            <person name="Overmann J."/>
            <person name="Bryant D.A."/>
            <person name="Richardson P."/>
        </authorList>
    </citation>
    <scope>NUCLEOTIDE SEQUENCE [LARGE SCALE GENOMIC DNA]</scope>
    <source>
        <strain evidence="12">ATCC 35110 / GB-78</strain>
    </source>
</reference>
<evidence type="ECO:0000256" key="2">
    <source>
        <dbReference type="ARBA" id="ARBA00005752"/>
    </source>
</evidence>
<keyword evidence="8" id="KW-0061">Asparagine biosynthesis</keyword>
<keyword evidence="6 8" id="KW-0315">Glutamine amidotransferase</keyword>
<dbReference type="SUPFAM" id="SSF56235">
    <property type="entry name" value="N-terminal nucleophile aminohydrolases (Ntn hydrolases)"/>
    <property type="match status" value="1"/>
</dbReference>
<evidence type="ECO:0000256" key="6">
    <source>
        <dbReference type="ARBA" id="ARBA00022962"/>
    </source>
</evidence>
<dbReference type="CDD" id="cd00712">
    <property type="entry name" value="AsnB"/>
    <property type="match status" value="1"/>
</dbReference>
<dbReference type="PIRSF" id="PIRSF001589">
    <property type="entry name" value="Asn_synthetase_glu-h"/>
    <property type="match status" value="1"/>
</dbReference>
<dbReference type="Gene3D" id="3.60.20.10">
    <property type="entry name" value="Glutamine Phosphoribosylpyrophosphate, subunit 1, domain 1"/>
    <property type="match status" value="1"/>
</dbReference>
<dbReference type="InterPro" id="IPR006426">
    <property type="entry name" value="Asn_synth_AEB"/>
</dbReference>
<organism evidence="11 12">
    <name type="scientific">Chloroherpeton thalassium (strain ATCC 35110 / GB-78)</name>
    <dbReference type="NCBI Taxonomy" id="517418"/>
    <lineage>
        <taxon>Bacteria</taxon>
        <taxon>Pseudomonadati</taxon>
        <taxon>Chlorobiota</taxon>
        <taxon>Chlorobiia</taxon>
        <taxon>Chlorobiales</taxon>
        <taxon>Chloroherpetonaceae</taxon>
        <taxon>Chloroherpeton</taxon>
    </lineage>
</organism>
<keyword evidence="4 9" id="KW-0547">Nucleotide-binding</keyword>
<dbReference type="eggNOG" id="COG0367">
    <property type="taxonomic scope" value="Bacteria"/>
</dbReference>
<dbReference type="GO" id="GO:0005829">
    <property type="term" value="C:cytosol"/>
    <property type="evidence" value="ECO:0007669"/>
    <property type="project" value="TreeGrafter"/>
</dbReference>